<proteinExistence type="predicted"/>
<dbReference type="RefSeq" id="WP_282357467.1">
    <property type="nucleotide sequence ID" value="NZ_JASBQV010000041.1"/>
</dbReference>
<evidence type="ECO:0000313" key="2">
    <source>
        <dbReference type="EMBL" id="MDI3236437.1"/>
    </source>
</evidence>
<name>A0ABT6R648_9BACL</name>
<keyword evidence="1" id="KW-1133">Transmembrane helix</keyword>
<dbReference type="EMBL" id="JASBQV010000041">
    <property type="protein sequence ID" value="MDI3236437.1"/>
    <property type="molecule type" value="Genomic_DNA"/>
</dbReference>
<reference evidence="2 3" key="1">
    <citation type="submission" date="2023-04" db="EMBL/GenBank/DDBJ databases">
        <title>Antarctic isolates genomes.</title>
        <authorList>
            <person name="Dimov S.G."/>
        </authorList>
    </citation>
    <scope>NUCLEOTIDE SEQUENCE [LARGE SCALE GENOMIC DNA]</scope>
    <source>
        <strain evidence="2 3">AL19</strain>
    </source>
</reference>
<keyword evidence="1" id="KW-0472">Membrane</keyword>
<evidence type="ECO:0000313" key="3">
    <source>
        <dbReference type="Proteomes" id="UP001243286"/>
    </source>
</evidence>
<comment type="caution">
    <text evidence="2">The sequence shown here is derived from an EMBL/GenBank/DDBJ whole genome shotgun (WGS) entry which is preliminary data.</text>
</comment>
<keyword evidence="1" id="KW-0812">Transmembrane</keyword>
<keyword evidence="3" id="KW-1185">Reference proteome</keyword>
<feature type="transmembrane region" description="Helical" evidence="1">
    <location>
        <begin position="41"/>
        <end position="59"/>
    </location>
</feature>
<accession>A0ABT6R648</accession>
<evidence type="ECO:0000256" key="1">
    <source>
        <dbReference type="SAM" id="Phobius"/>
    </source>
</evidence>
<dbReference type="Proteomes" id="UP001243286">
    <property type="component" value="Unassembled WGS sequence"/>
</dbReference>
<feature type="transmembrane region" description="Helical" evidence="1">
    <location>
        <begin position="13"/>
        <end position="34"/>
    </location>
</feature>
<protein>
    <submittedName>
        <fullName evidence="2">Uncharacterized protein</fullName>
    </submittedName>
</protein>
<organism evidence="2 3">
    <name type="scientific">Exiguobacterium antarcticum</name>
    <dbReference type="NCBI Taxonomy" id="132920"/>
    <lineage>
        <taxon>Bacteria</taxon>
        <taxon>Bacillati</taxon>
        <taxon>Bacillota</taxon>
        <taxon>Bacilli</taxon>
        <taxon>Bacillales</taxon>
        <taxon>Bacillales Family XII. Incertae Sedis</taxon>
        <taxon>Exiguobacterium</taxon>
    </lineage>
</organism>
<gene>
    <name evidence="2" type="ORF">QK289_15585</name>
</gene>
<sequence length="60" mass="7052">MMETLANFSIVKMWGYSLPPFAILFVIGFAFKIFWKMAISLLKMVLPLLLLTTFFYYVFS</sequence>